<sequence>MSQFQYHAFFCLNLRKNGENSCENHCATDLFDYAKAECKRLNLNGVGKVRVNRAGCLDRCDFGPVMVVYPEGIWYQLVDKEDIDEIIQSHFMNGTPVARLALSDASI</sequence>
<proteinExistence type="predicted"/>
<keyword evidence="2" id="KW-1185">Reference proteome</keyword>
<dbReference type="SUPFAM" id="SSF52833">
    <property type="entry name" value="Thioredoxin-like"/>
    <property type="match status" value="1"/>
</dbReference>
<protein>
    <submittedName>
        <fullName evidence="1">(2Fe-2S) ferredoxin</fullName>
    </submittedName>
</protein>
<gene>
    <name evidence="1" type="ORF">SAMN06296008_11067</name>
</gene>
<dbReference type="CDD" id="cd02980">
    <property type="entry name" value="TRX_Fd_family"/>
    <property type="match status" value="1"/>
</dbReference>
<evidence type="ECO:0000313" key="2">
    <source>
        <dbReference type="Proteomes" id="UP000192708"/>
    </source>
</evidence>
<organism evidence="1 2">
    <name type="scientific">Polynucleobacter kasalickyi</name>
    <dbReference type="NCBI Taxonomy" id="1938817"/>
    <lineage>
        <taxon>Bacteria</taxon>
        <taxon>Pseudomonadati</taxon>
        <taxon>Pseudomonadota</taxon>
        <taxon>Betaproteobacteria</taxon>
        <taxon>Burkholderiales</taxon>
        <taxon>Burkholderiaceae</taxon>
        <taxon>Polynucleobacter</taxon>
    </lineage>
</organism>
<dbReference type="OrthoDB" id="9800597at2"/>
<dbReference type="Gene3D" id="3.40.30.10">
    <property type="entry name" value="Glutaredoxin"/>
    <property type="match status" value="1"/>
</dbReference>
<dbReference type="Proteomes" id="UP000192708">
    <property type="component" value="Unassembled WGS sequence"/>
</dbReference>
<dbReference type="AlphaFoldDB" id="A0A1W2ATH3"/>
<dbReference type="RefSeq" id="WP_084283993.1">
    <property type="nucleotide sequence ID" value="NZ_FWXJ01000010.1"/>
</dbReference>
<dbReference type="STRING" id="1938817.SAMN06296008_11067"/>
<dbReference type="EMBL" id="FWXJ01000010">
    <property type="protein sequence ID" value="SMC63751.1"/>
    <property type="molecule type" value="Genomic_DNA"/>
</dbReference>
<dbReference type="InterPro" id="IPR036249">
    <property type="entry name" value="Thioredoxin-like_sf"/>
</dbReference>
<name>A0A1W2ATH3_9BURK</name>
<reference evidence="1 2" key="1">
    <citation type="submission" date="2017-04" db="EMBL/GenBank/DDBJ databases">
        <authorList>
            <person name="Afonso C.L."/>
            <person name="Miller P.J."/>
            <person name="Scott M.A."/>
            <person name="Spackman E."/>
            <person name="Goraichik I."/>
            <person name="Dimitrov K.M."/>
            <person name="Suarez D.L."/>
            <person name="Swayne D.E."/>
        </authorList>
    </citation>
    <scope>NUCLEOTIDE SEQUENCE [LARGE SCALE GENOMIC DNA]</scope>
    <source>
        <strain evidence="1 2">VK13</strain>
    </source>
</reference>
<accession>A0A1W2ATH3</accession>
<evidence type="ECO:0000313" key="1">
    <source>
        <dbReference type="EMBL" id="SMC63751.1"/>
    </source>
</evidence>